<gene>
    <name evidence="2" type="ORF">QWY20_13260</name>
</gene>
<dbReference type="InterPro" id="IPR011109">
    <property type="entry name" value="DNA_bind_recombinase_dom"/>
</dbReference>
<protein>
    <submittedName>
        <fullName evidence="2">Recombinase family protein</fullName>
    </submittedName>
</protein>
<evidence type="ECO:0000313" key="2">
    <source>
        <dbReference type="EMBL" id="MEE2002426.1"/>
    </source>
</evidence>
<dbReference type="EMBL" id="JAUHLI010000013">
    <property type="protein sequence ID" value="MEE2002426.1"/>
    <property type="molecule type" value="Genomic_DNA"/>
</dbReference>
<keyword evidence="3" id="KW-1185">Reference proteome</keyword>
<accession>A0ABU7J7B7</accession>
<dbReference type="Pfam" id="PF07508">
    <property type="entry name" value="Recombinase"/>
    <property type="match status" value="1"/>
</dbReference>
<reference evidence="2 3" key="1">
    <citation type="submission" date="2023-07" db="EMBL/GenBank/DDBJ databases">
        <title>Alkalimonas sp., MEB108 novel, alkaliphilic bacterium isolated from Lonar Lake, India.</title>
        <authorList>
            <person name="Joshi A."/>
            <person name="Thite S."/>
        </authorList>
    </citation>
    <scope>NUCLEOTIDE SEQUENCE [LARGE SCALE GENOMIC DNA]</scope>
    <source>
        <strain evidence="2 3">MEB108</strain>
    </source>
</reference>
<dbReference type="Proteomes" id="UP001336314">
    <property type="component" value="Unassembled WGS sequence"/>
</dbReference>
<sequence length="106" mass="12187">MTRLERQQTLDAVKDIVKNYGRFSPPSYKRAAAMLNAQNLKTAWGNDWTPQRLLRFLQRQGYSGLHGVQAELNGRPKKLGQGFLEVTTRQKKGVLLPVRAVRNKYF</sequence>
<organism evidence="2 3">
    <name type="scientific">Alkalimonas cellulosilytica</name>
    <dbReference type="NCBI Taxonomy" id="3058395"/>
    <lineage>
        <taxon>Bacteria</taxon>
        <taxon>Pseudomonadati</taxon>
        <taxon>Pseudomonadota</taxon>
        <taxon>Gammaproteobacteria</taxon>
        <taxon>Alkalimonas</taxon>
    </lineage>
</organism>
<proteinExistence type="predicted"/>
<feature type="domain" description="Recombinase" evidence="1">
    <location>
        <begin position="11"/>
        <end position="69"/>
    </location>
</feature>
<evidence type="ECO:0000313" key="3">
    <source>
        <dbReference type="Proteomes" id="UP001336314"/>
    </source>
</evidence>
<name>A0ABU7J7B7_9GAMM</name>
<dbReference type="RefSeq" id="WP_330129494.1">
    <property type="nucleotide sequence ID" value="NZ_JAUHLI010000013.1"/>
</dbReference>
<evidence type="ECO:0000259" key="1">
    <source>
        <dbReference type="Pfam" id="PF07508"/>
    </source>
</evidence>
<comment type="caution">
    <text evidence="2">The sequence shown here is derived from an EMBL/GenBank/DDBJ whole genome shotgun (WGS) entry which is preliminary data.</text>
</comment>